<evidence type="ECO:0000259" key="7">
    <source>
        <dbReference type="Pfam" id="PF01609"/>
    </source>
</evidence>
<keyword evidence="5" id="KW-0233">DNA recombination</keyword>
<dbReference type="InterPro" id="IPR002559">
    <property type="entry name" value="Transposase_11"/>
</dbReference>
<reference evidence="9 10" key="1">
    <citation type="submission" date="2021-12" db="EMBL/GenBank/DDBJ databases">
        <title>Genome seq of P8.</title>
        <authorList>
            <person name="Seo T."/>
        </authorList>
    </citation>
    <scope>NUCLEOTIDE SEQUENCE [LARGE SCALE GENOMIC DNA]</scope>
    <source>
        <strain evidence="9 10">P8</strain>
    </source>
</reference>
<gene>
    <name evidence="9" type="ORF">LXT13_26675</name>
</gene>
<evidence type="ECO:0000256" key="3">
    <source>
        <dbReference type="ARBA" id="ARBA00022578"/>
    </source>
</evidence>
<feature type="region of interest" description="Disordered" evidence="6">
    <location>
        <begin position="337"/>
        <end position="375"/>
    </location>
</feature>
<dbReference type="PANTHER" id="PTHR35604">
    <property type="entry name" value="TRANSPOSASE INSH FOR INSERTION SEQUENCE ELEMENT IS5A-RELATED"/>
    <property type="match status" value="1"/>
</dbReference>
<evidence type="ECO:0000256" key="2">
    <source>
        <dbReference type="ARBA" id="ARBA00010075"/>
    </source>
</evidence>
<keyword evidence="10" id="KW-1185">Reference proteome</keyword>
<keyword evidence="4" id="KW-0238">DNA-binding</keyword>
<organism evidence="9 10">
    <name type="scientific">Pelomonas cellulosilytica</name>
    <dbReference type="NCBI Taxonomy" id="2906762"/>
    <lineage>
        <taxon>Bacteria</taxon>
        <taxon>Pseudomonadati</taxon>
        <taxon>Pseudomonadota</taxon>
        <taxon>Betaproteobacteria</taxon>
        <taxon>Burkholderiales</taxon>
        <taxon>Sphaerotilaceae</taxon>
        <taxon>Roseateles</taxon>
    </lineage>
</organism>
<evidence type="ECO:0000259" key="8">
    <source>
        <dbReference type="Pfam" id="PF05598"/>
    </source>
</evidence>
<evidence type="ECO:0000256" key="4">
    <source>
        <dbReference type="ARBA" id="ARBA00023125"/>
    </source>
</evidence>
<keyword evidence="3" id="KW-0815">Transposition</keyword>
<evidence type="ECO:0000313" key="9">
    <source>
        <dbReference type="EMBL" id="MCE4557978.1"/>
    </source>
</evidence>
<comment type="function">
    <text evidence="1">Involved in the transposition of the insertion sequence IS5.</text>
</comment>
<evidence type="ECO:0000313" key="10">
    <source>
        <dbReference type="Proteomes" id="UP001200741"/>
    </source>
</evidence>
<proteinExistence type="inferred from homology"/>
<accession>A0ABS8Y113</accession>
<dbReference type="EMBL" id="JAJTWU010000015">
    <property type="protein sequence ID" value="MCE4557978.1"/>
    <property type="molecule type" value="Genomic_DNA"/>
</dbReference>
<feature type="domain" description="Transposase InsH N-terminal" evidence="8">
    <location>
        <begin position="14"/>
        <end position="108"/>
    </location>
</feature>
<dbReference type="Pfam" id="PF01609">
    <property type="entry name" value="DDE_Tnp_1"/>
    <property type="match status" value="1"/>
</dbReference>
<dbReference type="Pfam" id="PF05598">
    <property type="entry name" value="DUF772"/>
    <property type="match status" value="1"/>
</dbReference>
<feature type="domain" description="Transposase IS4-like" evidence="7">
    <location>
        <begin position="136"/>
        <end position="322"/>
    </location>
</feature>
<dbReference type="PANTHER" id="PTHR35604:SF2">
    <property type="entry name" value="TRANSPOSASE INSH FOR INSERTION SEQUENCE ELEMENT IS5A-RELATED"/>
    <property type="match status" value="1"/>
</dbReference>
<comment type="similarity">
    <text evidence="2">Belongs to the transposase 11 family.</text>
</comment>
<dbReference type="NCBIfam" id="NF033581">
    <property type="entry name" value="transpos_IS5_4"/>
    <property type="match status" value="1"/>
</dbReference>
<comment type="caution">
    <text evidence="9">The sequence shown here is derived from an EMBL/GenBank/DDBJ whole genome shotgun (WGS) entry which is preliminary data.</text>
</comment>
<evidence type="ECO:0000256" key="1">
    <source>
        <dbReference type="ARBA" id="ARBA00003544"/>
    </source>
</evidence>
<protein>
    <submittedName>
        <fullName evidence="9">IS5 family transposase</fullName>
    </submittedName>
</protein>
<evidence type="ECO:0000256" key="6">
    <source>
        <dbReference type="SAM" id="MobiDB-lite"/>
    </source>
</evidence>
<dbReference type="InterPro" id="IPR008490">
    <property type="entry name" value="Transposase_InsH_N"/>
</dbReference>
<dbReference type="InterPro" id="IPR047959">
    <property type="entry name" value="Transpos_IS5"/>
</dbReference>
<name>A0ABS8Y113_9BURK</name>
<dbReference type="Proteomes" id="UP001200741">
    <property type="component" value="Unassembled WGS sequence"/>
</dbReference>
<sequence length="397" mass="43783">MDSFFLMGAKPLVQDSPTMKLHELPDWAEIAHKLKGLYKREATHGGGPEPYAPLSMFKLMLLGRWHGLSDTQLEHALKVRLDFMVFTGFEPGDGSFTDATTICRFRNRLVTAKLDQVLLRRVNVHLEGQGLKVAGSRGAIIDATIIESAARPNQHVEVDDEGQADVVDSADEEARWVKKGNEAFFGYRGYSAVDTEDGYVEHVEMHPANQSEVNKLPGIVDALIEQGIQPEGVLADKGSASAANREYLQAKGIGDLIQFKGSRGRAVHLLLTQMNRAIATLRYKVEQGFGTMKRRFHLSRARYFGAAKTQAQMAWAALGVNLLKAMRKLHKAGDYSRVQGVVRPEGPKPPGRGLKKPQNGPKDRSRSHIPKSPPRWLVGARFDVSCAAVSARHDASC</sequence>
<evidence type="ECO:0000256" key="5">
    <source>
        <dbReference type="ARBA" id="ARBA00023172"/>
    </source>
</evidence>